<sequence>MKKSILVTGIAGSGKSTVCRELNKLGYRAHDIEDIRGLFRMLDEKTSKVFKGYNNDHLGKVRRGRWICNIKRLQKFIKSENNPLVFYCGTASNMDEVIPLFDLVVLLKSSPKVLRQRLSSRKPGNFGRTKEVQDWILSWKDRSEKTKGKMGAIVIDADGRPKEVAKNIIKIATAKN</sequence>
<protein>
    <recommendedName>
        <fullName evidence="3">Dephospho-CoA kinase</fullName>
    </recommendedName>
</protein>
<organism evidence="1 2">
    <name type="scientific">Candidatus Liptonbacteria bacterium RIFCSPLOWO2_01_FULL_56_20</name>
    <dbReference type="NCBI Taxonomy" id="1798652"/>
    <lineage>
        <taxon>Bacteria</taxon>
        <taxon>Candidatus Liptoniibacteriota</taxon>
    </lineage>
</organism>
<evidence type="ECO:0008006" key="3">
    <source>
        <dbReference type="Google" id="ProtNLM"/>
    </source>
</evidence>
<gene>
    <name evidence="1" type="ORF">A3A43_03340</name>
</gene>
<dbReference type="Proteomes" id="UP000178495">
    <property type="component" value="Unassembled WGS sequence"/>
</dbReference>
<accession>A0A1G2CKS7</accession>
<dbReference type="InterPro" id="IPR027417">
    <property type="entry name" value="P-loop_NTPase"/>
</dbReference>
<evidence type="ECO:0000313" key="2">
    <source>
        <dbReference type="Proteomes" id="UP000178495"/>
    </source>
</evidence>
<dbReference type="SUPFAM" id="SSF52540">
    <property type="entry name" value="P-loop containing nucleoside triphosphate hydrolases"/>
    <property type="match status" value="1"/>
</dbReference>
<name>A0A1G2CKS7_9BACT</name>
<proteinExistence type="predicted"/>
<dbReference type="EMBL" id="MHLC01000002">
    <property type="protein sequence ID" value="OGZ01857.1"/>
    <property type="molecule type" value="Genomic_DNA"/>
</dbReference>
<comment type="caution">
    <text evidence="1">The sequence shown here is derived from an EMBL/GenBank/DDBJ whole genome shotgun (WGS) entry which is preliminary data.</text>
</comment>
<dbReference type="Pfam" id="PF13238">
    <property type="entry name" value="AAA_18"/>
    <property type="match status" value="1"/>
</dbReference>
<dbReference type="Gene3D" id="3.40.50.300">
    <property type="entry name" value="P-loop containing nucleotide triphosphate hydrolases"/>
    <property type="match status" value="1"/>
</dbReference>
<reference evidence="1 2" key="1">
    <citation type="journal article" date="2016" name="Nat. Commun.">
        <title>Thousands of microbial genomes shed light on interconnected biogeochemical processes in an aquifer system.</title>
        <authorList>
            <person name="Anantharaman K."/>
            <person name="Brown C.T."/>
            <person name="Hug L.A."/>
            <person name="Sharon I."/>
            <person name="Castelle C.J."/>
            <person name="Probst A.J."/>
            <person name="Thomas B.C."/>
            <person name="Singh A."/>
            <person name="Wilkins M.J."/>
            <person name="Karaoz U."/>
            <person name="Brodie E.L."/>
            <person name="Williams K.H."/>
            <person name="Hubbard S.S."/>
            <person name="Banfield J.F."/>
        </authorList>
    </citation>
    <scope>NUCLEOTIDE SEQUENCE [LARGE SCALE GENOMIC DNA]</scope>
</reference>
<dbReference type="STRING" id="1798652.A3A43_03340"/>
<dbReference type="AlphaFoldDB" id="A0A1G2CKS7"/>
<evidence type="ECO:0000313" key="1">
    <source>
        <dbReference type="EMBL" id="OGZ01857.1"/>
    </source>
</evidence>